<evidence type="ECO:0000313" key="2">
    <source>
        <dbReference type="EMBL" id="CAG6473954.1"/>
    </source>
</evidence>
<reference evidence="2" key="1">
    <citation type="submission" date="2021-05" db="EMBL/GenBank/DDBJ databases">
        <authorList>
            <person name="Alioto T."/>
            <person name="Alioto T."/>
            <person name="Gomez Garrido J."/>
        </authorList>
    </citation>
    <scope>NUCLEOTIDE SEQUENCE</scope>
</reference>
<keyword evidence="1" id="KW-0472">Membrane</keyword>
<dbReference type="EMBL" id="HBUE01073862">
    <property type="protein sequence ID" value="CAG6473954.1"/>
    <property type="molecule type" value="Transcribed_RNA"/>
</dbReference>
<organism evidence="2">
    <name type="scientific">Culex pipiens</name>
    <name type="common">House mosquito</name>
    <dbReference type="NCBI Taxonomy" id="7175"/>
    <lineage>
        <taxon>Eukaryota</taxon>
        <taxon>Metazoa</taxon>
        <taxon>Ecdysozoa</taxon>
        <taxon>Arthropoda</taxon>
        <taxon>Hexapoda</taxon>
        <taxon>Insecta</taxon>
        <taxon>Pterygota</taxon>
        <taxon>Neoptera</taxon>
        <taxon>Endopterygota</taxon>
        <taxon>Diptera</taxon>
        <taxon>Nematocera</taxon>
        <taxon>Culicoidea</taxon>
        <taxon>Culicidae</taxon>
        <taxon>Culicinae</taxon>
        <taxon>Culicini</taxon>
        <taxon>Culex</taxon>
        <taxon>Culex</taxon>
    </lineage>
</organism>
<accession>A0A8D8FKZ9</accession>
<name>A0A8D8FKZ9_CULPI</name>
<proteinExistence type="predicted"/>
<protein>
    <submittedName>
        <fullName evidence="2">(northern house mosquito) hypothetical protein</fullName>
    </submittedName>
</protein>
<keyword evidence="1" id="KW-0812">Transmembrane</keyword>
<evidence type="ECO:0000256" key="1">
    <source>
        <dbReference type="SAM" id="Phobius"/>
    </source>
</evidence>
<dbReference type="EMBL" id="HBUE01073860">
    <property type="protein sequence ID" value="CAG6473952.1"/>
    <property type="molecule type" value="Transcribed_RNA"/>
</dbReference>
<feature type="transmembrane region" description="Helical" evidence="1">
    <location>
        <begin position="80"/>
        <end position="102"/>
    </location>
</feature>
<dbReference type="AlphaFoldDB" id="A0A8D8FKZ9"/>
<keyword evidence="1" id="KW-1133">Transmembrane helix</keyword>
<sequence>MHFSAGRFTLGAMMRTPREDIATLSGDSYFSVPIRMFRHSRFVIKPSGIVLMSVTSYRTISTTSSESSMIGSHFSGSRFSTVAVGTFATPLSFATLLPFFVLSPPS</sequence>